<dbReference type="EMBL" id="JAASRO010000001">
    <property type="protein sequence ID" value="NIK60927.1"/>
    <property type="molecule type" value="Genomic_DNA"/>
</dbReference>
<name>A0A7X5VGT0_9ACTN</name>
<accession>A0A7X5VGT0</accession>
<gene>
    <name evidence="1" type="ORF">BJY22_006644</name>
</gene>
<dbReference type="RefSeq" id="WP_167214842.1">
    <property type="nucleotide sequence ID" value="NZ_JAASRO010000001.1"/>
</dbReference>
<proteinExistence type="predicted"/>
<evidence type="ECO:0000313" key="2">
    <source>
        <dbReference type="Proteomes" id="UP000555407"/>
    </source>
</evidence>
<comment type="caution">
    <text evidence="1">The sequence shown here is derived from an EMBL/GenBank/DDBJ whole genome shotgun (WGS) entry which is preliminary data.</text>
</comment>
<keyword evidence="2" id="KW-1185">Reference proteome</keyword>
<reference evidence="1 2" key="1">
    <citation type="submission" date="2020-03" db="EMBL/GenBank/DDBJ databases">
        <title>Sequencing the genomes of 1000 actinobacteria strains.</title>
        <authorList>
            <person name="Klenk H.-P."/>
        </authorList>
    </citation>
    <scope>NUCLEOTIDE SEQUENCE [LARGE SCALE GENOMIC DNA]</scope>
    <source>
        <strain evidence="1 2">DSM 45490</strain>
    </source>
</reference>
<dbReference type="AlphaFoldDB" id="A0A7X5VGT0"/>
<protein>
    <submittedName>
        <fullName evidence="1">NAD dependent epimerase/dehydratase family enzyme</fullName>
    </submittedName>
</protein>
<dbReference type="Proteomes" id="UP000555407">
    <property type="component" value="Unassembled WGS sequence"/>
</dbReference>
<organism evidence="1 2">
    <name type="scientific">Kribbella shirazensis</name>
    <dbReference type="NCBI Taxonomy" id="1105143"/>
    <lineage>
        <taxon>Bacteria</taxon>
        <taxon>Bacillati</taxon>
        <taxon>Actinomycetota</taxon>
        <taxon>Actinomycetes</taxon>
        <taxon>Propionibacteriales</taxon>
        <taxon>Kribbellaceae</taxon>
        <taxon>Kribbella</taxon>
    </lineage>
</organism>
<evidence type="ECO:0000313" key="1">
    <source>
        <dbReference type="EMBL" id="NIK60927.1"/>
    </source>
</evidence>
<sequence length="80" mass="9007">MTETTYGSDARDTARAFLDANVIRGQQTTDVLLSLAAAGVFEPRWTEQVIDEMRRNRPPGVSETAIDKRITRMTAHSKKR</sequence>